<evidence type="ECO:0000313" key="10">
    <source>
        <dbReference type="Proteomes" id="UP001321861"/>
    </source>
</evidence>
<dbReference type="Gene3D" id="3.20.20.70">
    <property type="entry name" value="Aldolase class I"/>
    <property type="match status" value="1"/>
</dbReference>
<dbReference type="EC" id="4.2.1.20" evidence="3"/>
<keyword evidence="5" id="KW-0822">Tryptophan biosynthesis</keyword>
<dbReference type="Pfam" id="PF00290">
    <property type="entry name" value="Trp_syntA"/>
    <property type="match status" value="1"/>
</dbReference>
<evidence type="ECO:0000256" key="6">
    <source>
        <dbReference type="ARBA" id="ARBA00023141"/>
    </source>
</evidence>
<dbReference type="GO" id="GO:0004834">
    <property type="term" value="F:tryptophan synthase activity"/>
    <property type="evidence" value="ECO:0007669"/>
    <property type="project" value="UniProtKB-EC"/>
</dbReference>
<evidence type="ECO:0000256" key="7">
    <source>
        <dbReference type="ARBA" id="ARBA00023239"/>
    </source>
</evidence>
<comment type="pathway">
    <text evidence="1">Amino-acid biosynthesis; L-tryptophan biosynthesis; L-tryptophan from chorismate: step 5/5.</text>
</comment>
<sequence>MTMPIFFIPINYPERKTFFQLMDLLAANHVKTIELGIPVTNAYQDGPLIQKINRCLLQNGLTINDISDTLKQIKQNYEFKIVIMTYYEGIQQLRFGQLDHALYDAILCVDHELPKEIYPNIVSIISPGLSLETIRQKVEQSNTFIYLTSSNAKTGSLIDLKHAPYKEIILSIRQMTSLPIYVGFGIKNNEDVQRVIENGADGSIIGSQLLKHYETQGLPGVSQYLQTF</sequence>
<dbReference type="AlphaFoldDB" id="A0AAU9DU18"/>
<dbReference type="PANTHER" id="PTHR43406">
    <property type="entry name" value="TRYPTOPHAN SYNTHASE, ALPHA CHAIN"/>
    <property type="match status" value="1"/>
</dbReference>
<dbReference type="CDD" id="cd04724">
    <property type="entry name" value="Tryptophan_synthase_alpha"/>
    <property type="match status" value="1"/>
</dbReference>
<dbReference type="GO" id="GO:0005829">
    <property type="term" value="C:cytosol"/>
    <property type="evidence" value="ECO:0007669"/>
    <property type="project" value="TreeGrafter"/>
</dbReference>
<dbReference type="KEGG" id="xap:XA3_21300"/>
<proteinExistence type="predicted"/>
<dbReference type="Proteomes" id="UP001321861">
    <property type="component" value="Chromosome"/>
</dbReference>
<keyword evidence="10" id="KW-1185">Reference proteome</keyword>
<evidence type="ECO:0000256" key="1">
    <source>
        <dbReference type="ARBA" id="ARBA00004733"/>
    </source>
</evidence>
<dbReference type="InterPro" id="IPR013785">
    <property type="entry name" value="Aldolase_TIM"/>
</dbReference>
<evidence type="ECO:0000256" key="8">
    <source>
        <dbReference type="ARBA" id="ARBA00049047"/>
    </source>
</evidence>
<keyword evidence="6" id="KW-0057">Aromatic amino acid biosynthesis</keyword>
<dbReference type="InterPro" id="IPR011060">
    <property type="entry name" value="RibuloseP-bd_barrel"/>
</dbReference>
<dbReference type="EMBL" id="AP026802">
    <property type="protein sequence ID" value="BDR59689.1"/>
    <property type="molecule type" value="Genomic_DNA"/>
</dbReference>
<organism evidence="9 10">
    <name type="scientific">Xylocopilactobacillus apicola</name>
    <dbReference type="NCBI Taxonomy" id="2932184"/>
    <lineage>
        <taxon>Bacteria</taxon>
        <taxon>Bacillati</taxon>
        <taxon>Bacillota</taxon>
        <taxon>Bacilli</taxon>
        <taxon>Lactobacillales</taxon>
        <taxon>Lactobacillaceae</taxon>
        <taxon>Xylocopilactobacillus</taxon>
    </lineage>
</organism>
<comment type="catalytic activity">
    <reaction evidence="8">
        <text>(1S,2R)-1-C-(indol-3-yl)glycerol 3-phosphate + L-serine = D-glyceraldehyde 3-phosphate + L-tryptophan + H2O</text>
        <dbReference type="Rhea" id="RHEA:10532"/>
        <dbReference type="ChEBI" id="CHEBI:15377"/>
        <dbReference type="ChEBI" id="CHEBI:33384"/>
        <dbReference type="ChEBI" id="CHEBI:57912"/>
        <dbReference type="ChEBI" id="CHEBI:58866"/>
        <dbReference type="ChEBI" id="CHEBI:59776"/>
        <dbReference type="EC" id="4.2.1.20"/>
    </reaction>
</comment>
<keyword evidence="4" id="KW-0028">Amino-acid biosynthesis</keyword>
<protein>
    <recommendedName>
        <fullName evidence="3">tryptophan synthase</fullName>
        <ecNumber evidence="3">4.2.1.20</ecNumber>
    </recommendedName>
</protein>
<evidence type="ECO:0000256" key="3">
    <source>
        <dbReference type="ARBA" id="ARBA00012043"/>
    </source>
</evidence>
<keyword evidence="7" id="KW-0456">Lyase</keyword>
<reference evidence="9 10" key="1">
    <citation type="journal article" date="2023" name="Microbiol. Spectr.">
        <title>Symbiosis of Carpenter Bees with Uncharacterized Lactic Acid Bacteria Showing NAD Auxotrophy.</title>
        <authorList>
            <person name="Kawasaki S."/>
            <person name="Ozawa K."/>
            <person name="Mori T."/>
            <person name="Yamamoto A."/>
            <person name="Ito M."/>
            <person name="Ohkuma M."/>
            <person name="Sakamoto M."/>
            <person name="Matsutani M."/>
        </authorList>
    </citation>
    <scope>NUCLEOTIDE SEQUENCE [LARGE SCALE GENOMIC DNA]</scope>
    <source>
        <strain evidence="9 10">XA3</strain>
    </source>
</reference>
<name>A0AAU9DU18_9LACO</name>
<dbReference type="InterPro" id="IPR002028">
    <property type="entry name" value="Trp_synthase_suA"/>
</dbReference>
<evidence type="ECO:0000313" key="9">
    <source>
        <dbReference type="EMBL" id="BDR59689.1"/>
    </source>
</evidence>
<dbReference type="RefSeq" id="WP_317635473.1">
    <property type="nucleotide sequence ID" value="NZ_AP026802.1"/>
</dbReference>
<gene>
    <name evidence="9" type="primary">trpA</name>
    <name evidence="9" type="ORF">XA3_21300</name>
</gene>
<dbReference type="SUPFAM" id="SSF51366">
    <property type="entry name" value="Ribulose-phoshate binding barrel"/>
    <property type="match status" value="1"/>
</dbReference>
<comment type="subunit">
    <text evidence="2">Tetramer of two alpha and two beta chains.</text>
</comment>
<accession>A0AAU9DU18</accession>
<evidence type="ECO:0000256" key="5">
    <source>
        <dbReference type="ARBA" id="ARBA00022822"/>
    </source>
</evidence>
<dbReference type="PANTHER" id="PTHR43406:SF1">
    <property type="entry name" value="TRYPTOPHAN SYNTHASE ALPHA CHAIN, CHLOROPLASTIC"/>
    <property type="match status" value="1"/>
</dbReference>
<evidence type="ECO:0000256" key="4">
    <source>
        <dbReference type="ARBA" id="ARBA00022605"/>
    </source>
</evidence>
<evidence type="ECO:0000256" key="2">
    <source>
        <dbReference type="ARBA" id="ARBA00011270"/>
    </source>
</evidence>